<dbReference type="SUPFAM" id="SSF51905">
    <property type="entry name" value="FAD/NAD(P)-binding domain"/>
    <property type="match status" value="1"/>
</dbReference>
<proteinExistence type="inferred from homology"/>
<gene>
    <name evidence="5" type="ORF">JDV02_007551</name>
</gene>
<dbReference type="OrthoDB" id="269227at2759"/>
<dbReference type="GeneID" id="72069499"/>
<organism evidence="5 6">
    <name type="scientific">Purpureocillium takamizusanense</name>
    <dbReference type="NCBI Taxonomy" id="2060973"/>
    <lineage>
        <taxon>Eukaryota</taxon>
        <taxon>Fungi</taxon>
        <taxon>Dikarya</taxon>
        <taxon>Ascomycota</taxon>
        <taxon>Pezizomycotina</taxon>
        <taxon>Sordariomycetes</taxon>
        <taxon>Hypocreomycetidae</taxon>
        <taxon>Hypocreales</taxon>
        <taxon>Ophiocordycipitaceae</taxon>
        <taxon>Purpureocillium</taxon>
    </lineage>
</organism>
<accession>A0A9Q8VDE3</accession>
<dbReference type="Proteomes" id="UP000829364">
    <property type="component" value="Chromosome 7"/>
</dbReference>
<evidence type="ECO:0000256" key="3">
    <source>
        <dbReference type="SAM" id="SignalP"/>
    </source>
</evidence>
<dbReference type="InterPro" id="IPR007867">
    <property type="entry name" value="GMC_OxRtase_C"/>
</dbReference>
<keyword evidence="2" id="KW-0274">FAD</keyword>
<dbReference type="Pfam" id="PF05199">
    <property type="entry name" value="GMC_oxred_C"/>
    <property type="match status" value="1"/>
</dbReference>
<dbReference type="PROSITE" id="PS00624">
    <property type="entry name" value="GMC_OXRED_2"/>
    <property type="match status" value="1"/>
</dbReference>
<name>A0A9Q8VDE3_9HYPO</name>
<dbReference type="EC" id="1.1.99.1" evidence="5"/>
<dbReference type="Pfam" id="PF00732">
    <property type="entry name" value="GMC_oxred_N"/>
    <property type="match status" value="1"/>
</dbReference>
<dbReference type="Gene3D" id="3.30.560.10">
    <property type="entry name" value="Glucose Oxidase, domain 3"/>
    <property type="match status" value="1"/>
</dbReference>
<dbReference type="PIRSF" id="PIRSF000137">
    <property type="entry name" value="Alcohol_oxidase"/>
    <property type="match status" value="1"/>
</dbReference>
<dbReference type="GO" id="GO:0050660">
    <property type="term" value="F:flavin adenine dinucleotide binding"/>
    <property type="evidence" value="ECO:0007669"/>
    <property type="project" value="InterPro"/>
</dbReference>
<dbReference type="EMBL" id="CP086360">
    <property type="protein sequence ID" value="UNI21573.1"/>
    <property type="molecule type" value="Genomic_DNA"/>
</dbReference>
<feature type="chain" id="PRO_5040442623" evidence="3">
    <location>
        <begin position="20"/>
        <end position="653"/>
    </location>
</feature>
<comment type="similarity">
    <text evidence="1">Belongs to the GMC oxidoreductase family.</text>
</comment>
<feature type="domain" description="Glucose-methanol-choline oxidoreductase N-terminal" evidence="4">
    <location>
        <begin position="357"/>
        <end position="371"/>
    </location>
</feature>
<dbReference type="InterPro" id="IPR036188">
    <property type="entry name" value="FAD/NAD-bd_sf"/>
</dbReference>
<keyword evidence="3" id="KW-0732">Signal</keyword>
<dbReference type="PANTHER" id="PTHR11552">
    <property type="entry name" value="GLUCOSE-METHANOL-CHOLINE GMC OXIDOREDUCTASE"/>
    <property type="match status" value="1"/>
</dbReference>
<dbReference type="InterPro" id="IPR000172">
    <property type="entry name" value="GMC_OxRdtase_N"/>
</dbReference>
<dbReference type="AlphaFoldDB" id="A0A9Q8VDE3"/>
<evidence type="ECO:0000313" key="5">
    <source>
        <dbReference type="EMBL" id="UNI21573.1"/>
    </source>
</evidence>
<evidence type="ECO:0000256" key="1">
    <source>
        <dbReference type="ARBA" id="ARBA00010790"/>
    </source>
</evidence>
<evidence type="ECO:0000313" key="6">
    <source>
        <dbReference type="Proteomes" id="UP000829364"/>
    </source>
</evidence>
<reference evidence="5" key="1">
    <citation type="submission" date="2021-11" db="EMBL/GenBank/DDBJ databases">
        <title>Purpureocillium_takamizusanense_genome.</title>
        <authorList>
            <person name="Nguyen N.-H."/>
        </authorList>
    </citation>
    <scope>NUCLEOTIDE SEQUENCE</scope>
    <source>
        <strain evidence="5">PT3</strain>
    </source>
</reference>
<evidence type="ECO:0000259" key="4">
    <source>
        <dbReference type="PROSITE" id="PS00624"/>
    </source>
</evidence>
<keyword evidence="2" id="KW-0285">Flavoprotein</keyword>
<dbReference type="KEGG" id="ptkz:JDV02_007551"/>
<dbReference type="SUPFAM" id="SSF54373">
    <property type="entry name" value="FAD-linked reductases, C-terminal domain"/>
    <property type="match status" value="1"/>
</dbReference>
<dbReference type="RefSeq" id="XP_047845054.1">
    <property type="nucleotide sequence ID" value="XM_047989055.1"/>
</dbReference>
<dbReference type="Gene3D" id="3.50.50.60">
    <property type="entry name" value="FAD/NAD(P)-binding domain"/>
    <property type="match status" value="1"/>
</dbReference>
<feature type="binding site" evidence="2">
    <location>
        <begin position="151"/>
        <end position="154"/>
    </location>
    <ligand>
        <name>FAD</name>
        <dbReference type="ChEBI" id="CHEBI:57692"/>
    </ligand>
</feature>
<dbReference type="GO" id="GO:0008812">
    <property type="term" value="F:choline dehydrogenase activity"/>
    <property type="evidence" value="ECO:0007669"/>
    <property type="project" value="UniProtKB-EC"/>
</dbReference>
<feature type="signal peptide" evidence="3">
    <location>
        <begin position="1"/>
        <end position="19"/>
    </location>
</feature>
<evidence type="ECO:0000256" key="2">
    <source>
        <dbReference type="PIRSR" id="PIRSR000137-2"/>
    </source>
</evidence>
<comment type="cofactor">
    <cofactor evidence="2">
        <name>FAD</name>
        <dbReference type="ChEBI" id="CHEBI:57692"/>
    </cofactor>
</comment>
<dbReference type="InterPro" id="IPR012132">
    <property type="entry name" value="GMC_OxRdtase"/>
</dbReference>
<sequence length="653" mass="71951">MLFSKGALLVPLLARLSLAELAADKSTPNHHDNDAFDYIVVGSGPGGGPLAVNLAHAGYSVLLLEAGQNHTDKESQQIPAFFGEAQFDAEQGWWFYVKHFDDEAESAKDSKLVWTQPNGEYWVGFDPPKGSKQLGFWYPRAGTLGGCDTHNGGVTVYPSEWDWDNIANITGDETWGHDHMRSYFEKLERNTFLPKGAPGHGFDGYQPVGVGDKALFEKDPQIVAVAQGSVAALGFKERSESHDWDVILKKDSNGKIPDRDLQNDAYQLSFKRDENKKRYSAANRVNDGIAMGLPLTVRFNSLVTRVLVDGDRKATGVEFLEGTMLYKADPRVQKSGANNTGTRRTVTAKREVIIAGGTFNTPQILMLSGIGPAEHLKTFDIPVVADLPGVGGNLQDHYEVPVIHGFPNNFTLFDGCIVDKGKVSPCYEQWRTNGTGPWTTLGFPQILQWTTSVAPRGERDIIMYSYPDAIRGHLPPYTDFTKFRDGANKYTFTIAESHSRNRAGTVRLTSSDPRDMPEIDFKYFVDGADEDIQGLVDAIKFARKIFDSVPGLKGTAAEEWFPGRNVSSVEELRNFVKYEAYGHHPTGTAAIGGEGNAMAVLDSRFRVRGIQGLRVVDASIFPDVPGTFPLIAIFMISEKASDVILQDAKDTRD</sequence>
<protein>
    <submittedName>
        <fullName evidence="5">Choline dehydrogenase</fullName>
        <ecNumber evidence="5">1.1.99.1</ecNumber>
    </submittedName>
</protein>
<feature type="binding site" evidence="2">
    <location>
        <position position="303"/>
    </location>
    <ligand>
        <name>FAD</name>
        <dbReference type="ChEBI" id="CHEBI:57692"/>
    </ligand>
</feature>
<dbReference type="PANTHER" id="PTHR11552:SF213">
    <property type="entry name" value="DEHYDROGENASE, PUTATIVE-RELATED"/>
    <property type="match status" value="1"/>
</dbReference>
<keyword evidence="6" id="KW-1185">Reference proteome</keyword>
<keyword evidence="5" id="KW-0560">Oxidoreductase</keyword>